<evidence type="ECO:0000313" key="2">
    <source>
        <dbReference type="EMBL" id="GHP03228.1"/>
    </source>
</evidence>
<dbReference type="EMBL" id="BNJQ01000005">
    <property type="protein sequence ID" value="GHP03228.1"/>
    <property type="molecule type" value="Genomic_DNA"/>
</dbReference>
<dbReference type="AlphaFoldDB" id="A0A830H953"/>
<reference evidence="2" key="1">
    <citation type="submission" date="2020-10" db="EMBL/GenBank/DDBJ databases">
        <title>Unveiling of a novel bifunctional photoreceptor, Dualchrome1, isolated from a cosmopolitan green alga.</title>
        <authorList>
            <person name="Suzuki S."/>
            <person name="Kawachi M."/>
        </authorList>
    </citation>
    <scope>NUCLEOTIDE SEQUENCE</scope>
    <source>
        <strain evidence="2">NIES 2893</strain>
    </source>
</reference>
<proteinExistence type="predicted"/>
<feature type="compositionally biased region" description="Low complexity" evidence="1">
    <location>
        <begin position="1"/>
        <end position="30"/>
    </location>
</feature>
<evidence type="ECO:0000313" key="3">
    <source>
        <dbReference type="Proteomes" id="UP000660262"/>
    </source>
</evidence>
<accession>A0A830H953</accession>
<sequence>MTLVSARSSSMLSARSASRAAPFGGARSGSQHLCGRRLSPLSRPPFGLVRMQASSMDDVAMPPPGKQNSKINKNYSGSALSSAAQAMPLSLFTKGYNEESLPLDGHVLTEAEETCDVEVQRCPTEKFVYETPCPVCSGSGTTRAHATSRRRGARAHSGTCPACHGLGVVRQTTTKSTKVPEDAEEFTVGRPKERPKPDTGKAKAWKPRGF</sequence>
<organism evidence="2 3">
    <name type="scientific">Pycnococcus provasolii</name>
    <dbReference type="NCBI Taxonomy" id="41880"/>
    <lineage>
        <taxon>Eukaryota</taxon>
        <taxon>Viridiplantae</taxon>
        <taxon>Chlorophyta</taxon>
        <taxon>Pseudoscourfieldiophyceae</taxon>
        <taxon>Pseudoscourfieldiales</taxon>
        <taxon>Pycnococcaceae</taxon>
        <taxon>Pycnococcus</taxon>
    </lineage>
</organism>
<feature type="region of interest" description="Disordered" evidence="1">
    <location>
        <begin position="171"/>
        <end position="210"/>
    </location>
</feature>
<protein>
    <recommendedName>
        <fullName evidence="4">CR-type domain-containing protein</fullName>
    </recommendedName>
</protein>
<dbReference type="Gene3D" id="6.20.20.10">
    <property type="match status" value="1"/>
</dbReference>
<feature type="region of interest" description="Disordered" evidence="1">
    <location>
        <begin position="1"/>
        <end position="39"/>
    </location>
</feature>
<comment type="caution">
    <text evidence="2">The sequence shown here is derived from an EMBL/GenBank/DDBJ whole genome shotgun (WGS) entry which is preliminary data.</text>
</comment>
<evidence type="ECO:0000256" key="1">
    <source>
        <dbReference type="SAM" id="MobiDB-lite"/>
    </source>
</evidence>
<evidence type="ECO:0008006" key="4">
    <source>
        <dbReference type="Google" id="ProtNLM"/>
    </source>
</evidence>
<feature type="compositionally biased region" description="Basic and acidic residues" evidence="1">
    <location>
        <begin position="190"/>
        <end position="201"/>
    </location>
</feature>
<dbReference type="Proteomes" id="UP000660262">
    <property type="component" value="Unassembled WGS sequence"/>
</dbReference>
<keyword evidence="3" id="KW-1185">Reference proteome</keyword>
<gene>
    <name evidence="2" type="ORF">PPROV_000198300</name>
</gene>
<name>A0A830H953_9CHLO</name>